<keyword evidence="3" id="KW-1003">Cell membrane</keyword>
<feature type="domain" description="YetF C-terminal" evidence="8">
    <location>
        <begin position="109"/>
        <end position="180"/>
    </location>
</feature>
<feature type="transmembrane region" description="Helical" evidence="7">
    <location>
        <begin position="64"/>
        <end position="81"/>
    </location>
</feature>
<keyword evidence="6 7" id="KW-0472">Membrane</keyword>
<dbReference type="PANTHER" id="PTHR34582">
    <property type="entry name" value="UPF0702 TRANSMEMBRANE PROTEIN YCAP"/>
    <property type="match status" value="1"/>
</dbReference>
<evidence type="ECO:0000313" key="10">
    <source>
        <dbReference type="EMBL" id="MBO3098996.1"/>
    </source>
</evidence>
<keyword evidence="5 7" id="KW-1133">Transmembrane helix</keyword>
<dbReference type="InterPro" id="IPR007353">
    <property type="entry name" value="DUF421"/>
</dbReference>
<protein>
    <submittedName>
        <fullName evidence="10">DUF421 domain-containing protein</fullName>
    </submittedName>
</protein>
<gene>
    <name evidence="10" type="ORF">J4051_12000</name>
</gene>
<feature type="transmembrane region" description="Helical" evidence="7">
    <location>
        <begin position="32"/>
        <end position="52"/>
    </location>
</feature>
<feature type="transmembrane region" description="Helical" evidence="7">
    <location>
        <begin position="87"/>
        <end position="107"/>
    </location>
</feature>
<dbReference type="Gene3D" id="3.30.240.20">
    <property type="entry name" value="bsu07140 like domains"/>
    <property type="match status" value="1"/>
</dbReference>
<evidence type="ECO:0000256" key="7">
    <source>
        <dbReference type="SAM" id="Phobius"/>
    </source>
</evidence>
<evidence type="ECO:0000256" key="5">
    <source>
        <dbReference type="ARBA" id="ARBA00022989"/>
    </source>
</evidence>
<organism evidence="10 11">
    <name type="scientific">Gelidibacter pelagius</name>
    <dbReference type="NCBI Taxonomy" id="2819985"/>
    <lineage>
        <taxon>Bacteria</taxon>
        <taxon>Pseudomonadati</taxon>
        <taxon>Bacteroidota</taxon>
        <taxon>Flavobacteriia</taxon>
        <taxon>Flavobacteriales</taxon>
        <taxon>Flavobacteriaceae</taxon>
        <taxon>Gelidibacter</taxon>
    </lineage>
</organism>
<dbReference type="Pfam" id="PF20730">
    <property type="entry name" value="YetF_N"/>
    <property type="match status" value="1"/>
</dbReference>
<accession>A0ABS3STH4</accession>
<evidence type="ECO:0000259" key="8">
    <source>
        <dbReference type="Pfam" id="PF04239"/>
    </source>
</evidence>
<comment type="caution">
    <text evidence="10">The sequence shown here is derived from an EMBL/GenBank/DDBJ whole genome shotgun (WGS) entry which is preliminary data.</text>
</comment>
<evidence type="ECO:0000256" key="6">
    <source>
        <dbReference type="ARBA" id="ARBA00023136"/>
    </source>
</evidence>
<evidence type="ECO:0000256" key="3">
    <source>
        <dbReference type="ARBA" id="ARBA00022475"/>
    </source>
</evidence>
<comment type="similarity">
    <text evidence="2">Belongs to the UPF0702 family.</text>
</comment>
<name>A0ABS3STH4_9FLAO</name>
<evidence type="ECO:0000256" key="1">
    <source>
        <dbReference type="ARBA" id="ARBA00004651"/>
    </source>
</evidence>
<dbReference type="Proteomes" id="UP000681315">
    <property type="component" value="Unassembled WGS sequence"/>
</dbReference>
<keyword evidence="4 7" id="KW-0812">Transmembrane</keyword>
<dbReference type="InterPro" id="IPR048454">
    <property type="entry name" value="YetF_N"/>
</dbReference>
<dbReference type="InterPro" id="IPR023090">
    <property type="entry name" value="UPF0702_alpha/beta_dom_sf"/>
</dbReference>
<evidence type="ECO:0000256" key="2">
    <source>
        <dbReference type="ARBA" id="ARBA00006448"/>
    </source>
</evidence>
<keyword evidence="11" id="KW-1185">Reference proteome</keyword>
<proteinExistence type="inferred from homology"/>
<dbReference type="PANTHER" id="PTHR34582:SF6">
    <property type="entry name" value="UPF0702 TRANSMEMBRANE PROTEIN YCAP"/>
    <property type="match status" value="1"/>
</dbReference>
<evidence type="ECO:0000259" key="9">
    <source>
        <dbReference type="Pfam" id="PF20730"/>
    </source>
</evidence>
<evidence type="ECO:0000313" key="11">
    <source>
        <dbReference type="Proteomes" id="UP000681315"/>
    </source>
</evidence>
<dbReference type="EMBL" id="JAGEVG010000013">
    <property type="protein sequence ID" value="MBO3098996.1"/>
    <property type="molecule type" value="Genomic_DNA"/>
</dbReference>
<evidence type="ECO:0000256" key="4">
    <source>
        <dbReference type="ARBA" id="ARBA00022692"/>
    </source>
</evidence>
<reference evidence="10 11" key="1">
    <citation type="submission" date="2021-03" db="EMBL/GenBank/DDBJ databases">
        <title>Gelidibacter sp. nov., isolated from costal sediment.</title>
        <authorList>
            <person name="Lun K.-Y."/>
        </authorList>
    </citation>
    <scope>NUCLEOTIDE SEQUENCE [LARGE SCALE GENOMIC DNA]</scope>
    <source>
        <strain evidence="10 11">DF109</strain>
    </source>
</reference>
<feature type="domain" description="YetF-like N-terminal transmembrane" evidence="9">
    <location>
        <begin position="36"/>
        <end position="102"/>
    </location>
</feature>
<sequence>MNKILTIPILSSPENALIEALDTLFSLNLKSFFLILLSTILIYVAVIMYTRIFGKRSFSKMSSFDFAMTVAVGSMIATTILSDSVSFLEGAIGLLFVYLFQLTAAFFRRYKWFRKIIDNQPTLIMDGKNILRDNMKAVRVTEGDLRSKLREANVVKLSEVKAVIFESTGDMVVLHKNNDDVIDDWLLKDVQR</sequence>
<comment type="subcellular location">
    <subcellularLocation>
        <location evidence="1">Cell membrane</location>
        <topology evidence="1">Multi-pass membrane protein</topology>
    </subcellularLocation>
</comment>
<dbReference type="RefSeq" id="WP_208234182.1">
    <property type="nucleotide sequence ID" value="NZ_JAGEVG010000013.1"/>
</dbReference>
<dbReference type="Pfam" id="PF04239">
    <property type="entry name" value="DUF421"/>
    <property type="match status" value="1"/>
</dbReference>